<dbReference type="Proteomes" id="UP000215301">
    <property type="component" value="Unassembled WGS sequence"/>
</dbReference>
<reference evidence="2 4" key="1">
    <citation type="submission" date="2016-08" db="EMBL/GenBank/DDBJ databases">
        <title>A novel genetic cassette of butanologenic Thermoanaerobacterium thermosaccharolyticum that directly convert cellulose to butanol.</title>
        <authorList>
            <person name="Li T."/>
            <person name="He J."/>
        </authorList>
    </citation>
    <scope>NUCLEOTIDE SEQUENCE [LARGE SCALE GENOMIC DNA]</scope>
    <source>
        <strain evidence="2 4">TG57</strain>
    </source>
</reference>
<dbReference type="AlphaFoldDB" id="A0A231VK91"/>
<name>A0A231VK91_THETR</name>
<evidence type="ECO:0000256" key="1">
    <source>
        <dbReference type="SAM" id="Coils"/>
    </source>
</evidence>
<dbReference type="InterPro" id="IPR019644">
    <property type="entry name" value="DUF2508"/>
</dbReference>
<dbReference type="Proteomes" id="UP000214975">
    <property type="component" value="Chromosome"/>
</dbReference>
<reference evidence="3 5" key="2">
    <citation type="submission" date="2017-06" db="EMBL/GenBank/DDBJ databases">
        <title>Isolation and characterization of a thermophilic and butanogenic Thermoanaerobacterium thermosaccharolyticum M5 capable of efficient degradation of hemicellulose.</title>
        <authorList>
            <person name="Xin F."/>
            <person name="Jiang Y."/>
        </authorList>
    </citation>
    <scope>NUCLEOTIDE SEQUENCE [LARGE SCALE GENOMIC DNA]</scope>
    <source>
        <strain evidence="3 5">M5</strain>
    </source>
</reference>
<dbReference type="GeneID" id="93862956"/>
<dbReference type="EMBL" id="CP016893">
    <property type="protein sequence ID" value="AST57499.1"/>
    <property type="molecule type" value="Genomic_DNA"/>
</dbReference>
<dbReference type="RefSeq" id="WP_013296627.1">
    <property type="nucleotide sequence ID" value="NZ_CP016893.1"/>
</dbReference>
<proteinExistence type="predicted"/>
<evidence type="ECO:0000313" key="2">
    <source>
        <dbReference type="EMBL" id="AST57499.1"/>
    </source>
</evidence>
<keyword evidence="1" id="KW-0175">Coiled coil</keyword>
<dbReference type="OMA" id="YMYLLNE"/>
<sequence>MGSLYNIFKEISATKEEKNNENDVLINEVQNTMRQLKDAEIYFQNVTDPDLIDQAIYNLESLRKKYTYLLKKAKENGVNFDNFSSLIS</sequence>
<accession>A0A231VK91</accession>
<feature type="coiled-coil region" evidence="1">
    <location>
        <begin position="8"/>
        <end position="35"/>
    </location>
</feature>
<evidence type="ECO:0000313" key="5">
    <source>
        <dbReference type="Proteomes" id="UP000215301"/>
    </source>
</evidence>
<protein>
    <submittedName>
        <fullName evidence="2 3">Histidinol-phosphatase</fullName>
    </submittedName>
</protein>
<dbReference type="EMBL" id="NKHD01000013">
    <property type="protein sequence ID" value="OXT08549.1"/>
    <property type="molecule type" value="Genomic_DNA"/>
</dbReference>
<organism evidence="3 5">
    <name type="scientific">Thermoanaerobacterium thermosaccharolyticum</name>
    <name type="common">Clostridium thermosaccharolyticum</name>
    <dbReference type="NCBI Taxonomy" id="1517"/>
    <lineage>
        <taxon>Bacteria</taxon>
        <taxon>Bacillati</taxon>
        <taxon>Bacillota</taxon>
        <taxon>Clostridia</taxon>
        <taxon>Thermoanaerobacterales</taxon>
        <taxon>Thermoanaerobacteraceae</taxon>
        <taxon>Thermoanaerobacterium</taxon>
    </lineage>
</organism>
<gene>
    <name evidence="3" type="ORF">CE561_04780</name>
    <name evidence="2" type="ORF">Thert_01449</name>
</gene>
<evidence type="ECO:0000313" key="4">
    <source>
        <dbReference type="Proteomes" id="UP000214975"/>
    </source>
</evidence>
<dbReference type="Pfam" id="PF10704">
    <property type="entry name" value="DUF2508"/>
    <property type="match status" value="1"/>
</dbReference>
<evidence type="ECO:0000313" key="3">
    <source>
        <dbReference type="EMBL" id="OXT08549.1"/>
    </source>
</evidence>